<keyword evidence="2" id="KW-1133">Transmembrane helix</keyword>
<evidence type="ECO:0000313" key="5">
    <source>
        <dbReference type="Proteomes" id="UP001570511"/>
    </source>
</evidence>
<dbReference type="AlphaFoldDB" id="A0ABD5MB68"/>
<evidence type="ECO:0000259" key="3">
    <source>
        <dbReference type="Pfam" id="PF09851"/>
    </source>
</evidence>
<feature type="compositionally biased region" description="Basic and acidic residues" evidence="1">
    <location>
        <begin position="171"/>
        <end position="183"/>
    </location>
</feature>
<feature type="compositionally biased region" description="Basic and acidic residues" evidence="1">
    <location>
        <begin position="76"/>
        <end position="102"/>
    </location>
</feature>
<feature type="transmembrane region" description="Helical" evidence="2">
    <location>
        <begin position="26"/>
        <end position="47"/>
    </location>
</feature>
<feature type="transmembrane region" description="Helical" evidence="2">
    <location>
        <begin position="53"/>
        <end position="71"/>
    </location>
</feature>
<dbReference type="RefSeq" id="WP_372386760.1">
    <property type="nucleotide sequence ID" value="NZ_JBGNYA010000001.1"/>
</dbReference>
<keyword evidence="2" id="KW-0812">Transmembrane</keyword>
<dbReference type="InterPro" id="IPR018649">
    <property type="entry name" value="SHOCT"/>
</dbReference>
<evidence type="ECO:0000313" key="4">
    <source>
        <dbReference type="EMBL" id="MFA1609728.1"/>
    </source>
</evidence>
<feature type="compositionally biased region" description="Basic and acidic residues" evidence="1">
    <location>
        <begin position="141"/>
        <end position="154"/>
    </location>
</feature>
<evidence type="ECO:0000256" key="1">
    <source>
        <dbReference type="SAM" id="MobiDB-lite"/>
    </source>
</evidence>
<comment type="caution">
    <text evidence="4">The sequence shown here is derived from an EMBL/GenBank/DDBJ whole genome shotgun (WGS) entry which is preliminary data.</text>
</comment>
<keyword evidence="5" id="KW-1185">Reference proteome</keyword>
<gene>
    <name evidence="4" type="ORF">OS889_01730</name>
</gene>
<accession>A0ABD5MB68</accession>
<feature type="region of interest" description="Disordered" evidence="1">
    <location>
        <begin position="1"/>
        <end position="21"/>
    </location>
</feature>
<feature type="domain" description="SHOCT" evidence="3">
    <location>
        <begin position="108"/>
        <end position="135"/>
    </location>
</feature>
<protein>
    <submittedName>
        <fullName evidence="4">SHOCT domain-containing protein</fullName>
    </submittedName>
</protein>
<dbReference type="Proteomes" id="UP001570511">
    <property type="component" value="Unassembled WGS sequence"/>
</dbReference>
<proteinExistence type="predicted"/>
<feature type="region of interest" description="Disordered" evidence="1">
    <location>
        <begin position="133"/>
        <end position="183"/>
    </location>
</feature>
<keyword evidence="2" id="KW-0472">Membrane</keyword>
<feature type="compositionally biased region" description="Basic and acidic residues" evidence="1">
    <location>
        <begin position="1"/>
        <end position="15"/>
    </location>
</feature>
<sequence length="183" mass="20334">MSERRDASRSERWWSDPDPADSDDPVVGATALLVLGAGLGSLFGVPVLEAVDFWIIFVIGYAVVVPLVSLLRGHRARDEADDRSESAERRRRVDERTDRADESEGVDDALDRLRDRYARGDLSEAQFERKLEVLLETDTPENARERVTRGRDGSEAASGAGTHPESGSAELGREREPESERRS</sequence>
<organism evidence="4 5">
    <name type="scientific">Halobellus rubicundus</name>
    <dbReference type="NCBI Taxonomy" id="2996466"/>
    <lineage>
        <taxon>Archaea</taxon>
        <taxon>Methanobacteriati</taxon>
        <taxon>Methanobacteriota</taxon>
        <taxon>Stenosarchaea group</taxon>
        <taxon>Halobacteria</taxon>
        <taxon>Halobacteriales</taxon>
        <taxon>Haloferacaceae</taxon>
        <taxon>Halobellus</taxon>
    </lineage>
</organism>
<evidence type="ECO:0000256" key="2">
    <source>
        <dbReference type="SAM" id="Phobius"/>
    </source>
</evidence>
<dbReference type="EMBL" id="JBGNYA010000001">
    <property type="protein sequence ID" value="MFA1609728.1"/>
    <property type="molecule type" value="Genomic_DNA"/>
</dbReference>
<feature type="region of interest" description="Disordered" evidence="1">
    <location>
        <begin position="76"/>
        <end position="106"/>
    </location>
</feature>
<dbReference type="Pfam" id="PF09851">
    <property type="entry name" value="SHOCT"/>
    <property type="match status" value="1"/>
</dbReference>
<reference evidence="4 5" key="1">
    <citation type="submission" date="2024-08" db="EMBL/GenBank/DDBJ databases">
        <title>Halobellus sp. MBLA0158 whole genome sequence.</title>
        <authorList>
            <person name="Hwang C.Y."/>
            <person name="Cho E.-S."/>
            <person name="Seo M.-J."/>
        </authorList>
    </citation>
    <scope>NUCLEOTIDE SEQUENCE [LARGE SCALE GENOMIC DNA]</scope>
    <source>
        <strain evidence="4 5">MBLA0158</strain>
    </source>
</reference>
<name>A0ABD5MB68_9EURY</name>